<gene>
    <name evidence="1" type="ORF">HYQ42_10675</name>
</gene>
<keyword evidence="2" id="KW-1185">Reference proteome</keyword>
<name>A0ABS0LNQ1_9LACT</name>
<proteinExistence type="predicted"/>
<sequence length="88" mass="10328">MKFRRKSRRYRSFKGEVGTIADNHLDRQFVTEEPSQVWMSDVTEFKVAHSESKLYLSPIMNLNNSEIIAYSLSQSPTVHLPINHLKKY</sequence>
<evidence type="ECO:0000313" key="1">
    <source>
        <dbReference type="EMBL" id="MBG9979240.1"/>
    </source>
</evidence>
<reference evidence="1 2" key="1">
    <citation type="submission" date="2020-07" db="EMBL/GenBank/DDBJ databases">
        <title>Facklamia lactis sp. nov., isolated from raw milk.</title>
        <authorList>
            <person name="Doll E.V."/>
            <person name="Huptas C."/>
            <person name="Staib L."/>
            <person name="Wenning M."/>
            <person name="Scherer S."/>
        </authorList>
    </citation>
    <scope>NUCLEOTIDE SEQUENCE [LARGE SCALE GENOMIC DNA]</scope>
    <source>
        <strain evidence="1 2">DSM 104272</strain>
    </source>
</reference>
<organism evidence="1 2">
    <name type="scientific">Ruoffia tabacinasalis</name>
    <dbReference type="NCBI Taxonomy" id="87458"/>
    <lineage>
        <taxon>Bacteria</taxon>
        <taxon>Bacillati</taxon>
        <taxon>Bacillota</taxon>
        <taxon>Bacilli</taxon>
        <taxon>Lactobacillales</taxon>
        <taxon>Aerococcaceae</taxon>
        <taxon>Ruoffia</taxon>
    </lineage>
</organism>
<protein>
    <recommendedName>
        <fullName evidence="3">Transposase</fullName>
    </recommendedName>
</protein>
<dbReference type="Proteomes" id="UP000823401">
    <property type="component" value="Unassembled WGS sequence"/>
</dbReference>
<comment type="caution">
    <text evidence="1">The sequence shown here is derived from an EMBL/GenBank/DDBJ whole genome shotgun (WGS) entry which is preliminary data.</text>
</comment>
<dbReference type="InterPro" id="IPR012337">
    <property type="entry name" value="RNaseH-like_sf"/>
</dbReference>
<dbReference type="RefSeq" id="WP_197105266.1">
    <property type="nucleotide sequence ID" value="NZ_JACCEL010000037.1"/>
</dbReference>
<evidence type="ECO:0000313" key="2">
    <source>
        <dbReference type="Proteomes" id="UP000823401"/>
    </source>
</evidence>
<dbReference type="SUPFAM" id="SSF53098">
    <property type="entry name" value="Ribonuclease H-like"/>
    <property type="match status" value="1"/>
</dbReference>
<evidence type="ECO:0008006" key="3">
    <source>
        <dbReference type="Google" id="ProtNLM"/>
    </source>
</evidence>
<accession>A0ABS0LNQ1</accession>
<dbReference type="EMBL" id="JACCEL010000037">
    <property type="protein sequence ID" value="MBG9979240.1"/>
    <property type="molecule type" value="Genomic_DNA"/>
</dbReference>